<dbReference type="PANTHER" id="PTHR43280">
    <property type="entry name" value="ARAC-FAMILY TRANSCRIPTIONAL REGULATOR"/>
    <property type="match status" value="1"/>
</dbReference>
<evidence type="ECO:0000313" key="6">
    <source>
        <dbReference type="EMBL" id="WWP20846.1"/>
    </source>
</evidence>
<dbReference type="PROSITE" id="PS01124">
    <property type="entry name" value="HTH_ARAC_FAMILY_2"/>
    <property type="match status" value="1"/>
</dbReference>
<dbReference type="Pfam" id="PF02311">
    <property type="entry name" value="AraC_binding"/>
    <property type="match status" value="1"/>
</dbReference>
<keyword evidence="2" id="KW-0238">DNA-binding</keyword>
<dbReference type="InterPro" id="IPR018062">
    <property type="entry name" value="HTH_AraC-typ_CS"/>
</dbReference>
<evidence type="ECO:0000313" key="7">
    <source>
        <dbReference type="Proteomes" id="UP001364764"/>
    </source>
</evidence>
<dbReference type="AlphaFoldDB" id="A0ABD8ATH8"/>
<feature type="region of interest" description="Disordered" evidence="4">
    <location>
        <begin position="282"/>
        <end position="313"/>
    </location>
</feature>
<dbReference type="InterPro" id="IPR020449">
    <property type="entry name" value="Tscrpt_reg_AraC-type_HTH"/>
</dbReference>
<dbReference type="GeneID" id="93474009"/>
<dbReference type="SUPFAM" id="SSF51215">
    <property type="entry name" value="Regulatory protein AraC"/>
    <property type="match status" value="1"/>
</dbReference>
<keyword evidence="3" id="KW-0804">Transcription</keyword>
<evidence type="ECO:0000259" key="5">
    <source>
        <dbReference type="PROSITE" id="PS01124"/>
    </source>
</evidence>
<sequence>MTPSVLAYEQGYAIHVNQPGDSLFYHLDYDERSHELNMEFQHFHDFYEICILLDRTAAHIIEGSLYEIQPLDIVLLRPSLLHKTQYPKGAPPKRLMITFAMPRNTPGLDSGYTELFSIFNKPVPIFRFTEERRKEVLAPINDIFAISQHPSVLQSVMIHSKFVEFLCALHRYSPENGYVREETGSTMSRRMYAIASYIHSHYQQDLSLDEVSKRFYVSAHHLSRQFNKVTGFTFTEYVQMTRIRNAQQMLLNSSEKITDIAAQCGFTSFSQFNRIFNKQNGMSPSAYRRSRHSQSEREVILVGERPEPLGSLE</sequence>
<dbReference type="GO" id="GO:0003677">
    <property type="term" value="F:DNA binding"/>
    <property type="evidence" value="ECO:0007669"/>
    <property type="project" value="UniProtKB-KW"/>
</dbReference>
<evidence type="ECO:0000256" key="2">
    <source>
        <dbReference type="ARBA" id="ARBA00023125"/>
    </source>
</evidence>
<protein>
    <submittedName>
        <fullName evidence="6">AraC family transcriptional regulator</fullName>
    </submittedName>
</protein>
<dbReference type="SMART" id="SM00342">
    <property type="entry name" value="HTH_ARAC"/>
    <property type="match status" value="1"/>
</dbReference>
<dbReference type="PRINTS" id="PR00032">
    <property type="entry name" value="HTHARAC"/>
</dbReference>
<dbReference type="GO" id="GO:0080090">
    <property type="term" value="P:regulation of primary metabolic process"/>
    <property type="evidence" value="ECO:0007669"/>
    <property type="project" value="UniProtKB-ARBA"/>
</dbReference>
<dbReference type="SUPFAM" id="SSF46689">
    <property type="entry name" value="Homeodomain-like"/>
    <property type="match status" value="2"/>
</dbReference>
<proteinExistence type="predicted"/>
<organism evidence="6 7">
    <name type="scientific">Paenibacillus amylolyticus</name>
    <dbReference type="NCBI Taxonomy" id="1451"/>
    <lineage>
        <taxon>Bacteria</taxon>
        <taxon>Bacillati</taxon>
        <taxon>Bacillota</taxon>
        <taxon>Bacilli</taxon>
        <taxon>Bacillales</taxon>
        <taxon>Paenibacillaceae</taxon>
        <taxon>Paenibacillus</taxon>
    </lineage>
</organism>
<dbReference type="InterPro" id="IPR009057">
    <property type="entry name" value="Homeodomain-like_sf"/>
</dbReference>
<dbReference type="Pfam" id="PF12833">
    <property type="entry name" value="HTH_18"/>
    <property type="match status" value="1"/>
</dbReference>
<dbReference type="InterPro" id="IPR003313">
    <property type="entry name" value="AraC-bd"/>
</dbReference>
<reference evidence="6 7" key="1">
    <citation type="submission" date="2024-02" db="EMBL/GenBank/DDBJ databases">
        <title>Complete sequences of two Paenibacillus sp. strains and one Lysinibacillus strain isolated from the environment on STAA medium highlight biotechnological potential.</title>
        <authorList>
            <person name="Attere S.A."/>
            <person name="Piche L.C."/>
            <person name="Intertaglia L."/>
            <person name="Lami R."/>
            <person name="Charette S.J."/>
            <person name="Vincent A.T."/>
        </authorList>
    </citation>
    <scope>NUCLEOTIDE SEQUENCE [LARGE SCALE GENOMIC DNA]</scope>
    <source>
        <strain evidence="6 7">Y5S-7</strain>
    </source>
</reference>
<name>A0ABD8ATH8_PAEAM</name>
<dbReference type="PANTHER" id="PTHR43280:SF2">
    <property type="entry name" value="HTH-TYPE TRANSCRIPTIONAL REGULATOR EXSA"/>
    <property type="match status" value="1"/>
</dbReference>
<dbReference type="PROSITE" id="PS00041">
    <property type="entry name" value="HTH_ARAC_FAMILY_1"/>
    <property type="match status" value="1"/>
</dbReference>
<feature type="compositionally biased region" description="Basic and acidic residues" evidence="4">
    <location>
        <begin position="293"/>
        <end position="307"/>
    </location>
</feature>
<dbReference type="InterPro" id="IPR037923">
    <property type="entry name" value="HTH-like"/>
</dbReference>
<keyword evidence="1" id="KW-0805">Transcription regulation</keyword>
<dbReference type="RefSeq" id="WP_338707493.1">
    <property type="nucleotide sequence ID" value="NZ_CP145892.1"/>
</dbReference>
<evidence type="ECO:0000256" key="4">
    <source>
        <dbReference type="SAM" id="MobiDB-lite"/>
    </source>
</evidence>
<dbReference type="Gene3D" id="1.10.10.60">
    <property type="entry name" value="Homeodomain-like"/>
    <property type="match status" value="2"/>
</dbReference>
<feature type="domain" description="HTH araC/xylS-type" evidence="5">
    <location>
        <begin position="192"/>
        <end position="290"/>
    </location>
</feature>
<dbReference type="EMBL" id="CP145892">
    <property type="protein sequence ID" value="WWP20846.1"/>
    <property type="molecule type" value="Genomic_DNA"/>
</dbReference>
<dbReference type="Proteomes" id="UP001364764">
    <property type="component" value="Chromosome"/>
</dbReference>
<evidence type="ECO:0000256" key="3">
    <source>
        <dbReference type="ARBA" id="ARBA00023163"/>
    </source>
</evidence>
<evidence type="ECO:0000256" key="1">
    <source>
        <dbReference type="ARBA" id="ARBA00023015"/>
    </source>
</evidence>
<gene>
    <name evidence="6" type="ORF">V6668_01050</name>
</gene>
<accession>A0ABD8ATH8</accession>
<dbReference type="InterPro" id="IPR018060">
    <property type="entry name" value="HTH_AraC"/>
</dbReference>